<gene>
    <name evidence="1" type="ORF">K443DRAFT_635761</name>
</gene>
<proteinExistence type="predicted"/>
<dbReference type="EMBL" id="KN838728">
    <property type="protein sequence ID" value="KIJ96243.1"/>
    <property type="molecule type" value="Genomic_DNA"/>
</dbReference>
<reference evidence="2" key="2">
    <citation type="submission" date="2015-01" db="EMBL/GenBank/DDBJ databases">
        <title>Evolutionary Origins and Diversification of the Mycorrhizal Mutualists.</title>
        <authorList>
            <consortium name="DOE Joint Genome Institute"/>
            <consortium name="Mycorrhizal Genomics Consortium"/>
            <person name="Kohler A."/>
            <person name="Kuo A."/>
            <person name="Nagy L.G."/>
            <person name="Floudas D."/>
            <person name="Copeland A."/>
            <person name="Barry K.W."/>
            <person name="Cichocki N."/>
            <person name="Veneault-Fourrey C."/>
            <person name="LaButti K."/>
            <person name="Lindquist E.A."/>
            <person name="Lipzen A."/>
            <person name="Lundell T."/>
            <person name="Morin E."/>
            <person name="Murat C."/>
            <person name="Riley R."/>
            <person name="Ohm R."/>
            <person name="Sun H."/>
            <person name="Tunlid A."/>
            <person name="Henrissat B."/>
            <person name="Grigoriev I.V."/>
            <person name="Hibbett D.S."/>
            <person name="Martin F."/>
        </authorList>
    </citation>
    <scope>NUCLEOTIDE SEQUENCE [LARGE SCALE GENOMIC DNA]</scope>
    <source>
        <strain evidence="2">LaAM-08-1</strain>
    </source>
</reference>
<evidence type="ECO:0000313" key="2">
    <source>
        <dbReference type="Proteomes" id="UP000054477"/>
    </source>
</evidence>
<dbReference type="Proteomes" id="UP000054477">
    <property type="component" value="Unassembled WGS sequence"/>
</dbReference>
<keyword evidence="2" id="KW-1185">Reference proteome</keyword>
<accession>A0A0C9X4K9</accession>
<sequence length="65" mass="7300">MPIANGHAQLFSRILGCHLILNLQEAYYCTISINLAGHYLLFKEECGQPEKFPTPTFSDTDDVVD</sequence>
<evidence type="ECO:0000313" key="1">
    <source>
        <dbReference type="EMBL" id="KIJ96243.1"/>
    </source>
</evidence>
<organism evidence="1 2">
    <name type="scientific">Laccaria amethystina LaAM-08-1</name>
    <dbReference type="NCBI Taxonomy" id="1095629"/>
    <lineage>
        <taxon>Eukaryota</taxon>
        <taxon>Fungi</taxon>
        <taxon>Dikarya</taxon>
        <taxon>Basidiomycota</taxon>
        <taxon>Agaricomycotina</taxon>
        <taxon>Agaricomycetes</taxon>
        <taxon>Agaricomycetidae</taxon>
        <taxon>Agaricales</taxon>
        <taxon>Agaricineae</taxon>
        <taxon>Hydnangiaceae</taxon>
        <taxon>Laccaria</taxon>
    </lineage>
</organism>
<reference evidence="1 2" key="1">
    <citation type="submission" date="2014-04" db="EMBL/GenBank/DDBJ databases">
        <authorList>
            <consortium name="DOE Joint Genome Institute"/>
            <person name="Kuo A."/>
            <person name="Kohler A."/>
            <person name="Nagy L.G."/>
            <person name="Floudas D."/>
            <person name="Copeland A."/>
            <person name="Barry K.W."/>
            <person name="Cichocki N."/>
            <person name="Veneault-Fourrey C."/>
            <person name="LaButti K."/>
            <person name="Lindquist E.A."/>
            <person name="Lipzen A."/>
            <person name="Lundell T."/>
            <person name="Morin E."/>
            <person name="Murat C."/>
            <person name="Sun H."/>
            <person name="Tunlid A."/>
            <person name="Henrissat B."/>
            <person name="Grigoriev I.V."/>
            <person name="Hibbett D.S."/>
            <person name="Martin F."/>
            <person name="Nordberg H.P."/>
            <person name="Cantor M.N."/>
            <person name="Hua S.X."/>
        </authorList>
    </citation>
    <scope>NUCLEOTIDE SEQUENCE [LARGE SCALE GENOMIC DNA]</scope>
    <source>
        <strain evidence="1 2">LaAM-08-1</strain>
    </source>
</reference>
<dbReference type="HOGENOM" id="CLU_2850044_0_0_1"/>
<name>A0A0C9X4K9_9AGAR</name>
<dbReference type="AlphaFoldDB" id="A0A0C9X4K9"/>
<protein>
    <submittedName>
        <fullName evidence="1">Unplaced genomic scaffold K443scaffold_193, whole genome shotgun sequence</fullName>
    </submittedName>
</protein>